<dbReference type="Pfam" id="PF04545">
    <property type="entry name" value="Sigma70_r4"/>
    <property type="match status" value="1"/>
</dbReference>
<name>A0A971M285_9BACT</name>
<dbReference type="Proteomes" id="UP000777265">
    <property type="component" value="Unassembled WGS sequence"/>
</dbReference>
<dbReference type="CDD" id="cd06171">
    <property type="entry name" value="Sigma70_r4"/>
    <property type="match status" value="1"/>
</dbReference>
<evidence type="ECO:0000256" key="5">
    <source>
        <dbReference type="ARBA" id="ARBA00023163"/>
    </source>
</evidence>
<dbReference type="PANTHER" id="PTHR30603">
    <property type="entry name" value="RNA POLYMERASE SIGMA FACTOR RPO"/>
    <property type="match status" value="1"/>
</dbReference>
<dbReference type="EMBL" id="JAAYEE010000016">
    <property type="protein sequence ID" value="NLW33997.1"/>
    <property type="molecule type" value="Genomic_DNA"/>
</dbReference>
<dbReference type="Pfam" id="PF04542">
    <property type="entry name" value="Sigma70_r2"/>
    <property type="match status" value="1"/>
</dbReference>
<dbReference type="GO" id="GO:0003677">
    <property type="term" value="F:DNA binding"/>
    <property type="evidence" value="ECO:0007669"/>
    <property type="project" value="UniProtKB-KW"/>
</dbReference>
<evidence type="ECO:0000256" key="2">
    <source>
        <dbReference type="ARBA" id="ARBA00023015"/>
    </source>
</evidence>
<dbReference type="PROSITE" id="PS00715">
    <property type="entry name" value="SIGMA70_1"/>
    <property type="match status" value="1"/>
</dbReference>
<dbReference type="InterPro" id="IPR007630">
    <property type="entry name" value="RNA_pol_sigma70_r4"/>
</dbReference>
<dbReference type="NCBIfam" id="TIGR02937">
    <property type="entry name" value="sigma70-ECF"/>
    <property type="match status" value="1"/>
</dbReference>
<dbReference type="Pfam" id="PF04539">
    <property type="entry name" value="Sigma70_r3"/>
    <property type="match status" value="1"/>
</dbReference>
<keyword evidence="2" id="KW-0805">Transcription regulation</keyword>
<evidence type="ECO:0000256" key="4">
    <source>
        <dbReference type="ARBA" id="ARBA00023125"/>
    </source>
</evidence>
<dbReference type="InterPro" id="IPR013325">
    <property type="entry name" value="RNA_pol_sigma_r2"/>
</dbReference>
<keyword evidence="5" id="KW-0804">Transcription</keyword>
<dbReference type="InterPro" id="IPR013324">
    <property type="entry name" value="RNA_pol_sigma_r3/r4-like"/>
</dbReference>
<comment type="similarity">
    <text evidence="1">Belongs to the sigma-70 factor family.</text>
</comment>
<dbReference type="Gene3D" id="1.10.10.10">
    <property type="entry name" value="Winged helix-like DNA-binding domain superfamily/Winged helix DNA-binding domain"/>
    <property type="match status" value="2"/>
</dbReference>
<evidence type="ECO:0000313" key="8">
    <source>
        <dbReference type="Proteomes" id="UP000777265"/>
    </source>
</evidence>
<organism evidence="7 8">
    <name type="scientific">Syntrophorhabdus aromaticivorans</name>
    <dbReference type="NCBI Taxonomy" id="328301"/>
    <lineage>
        <taxon>Bacteria</taxon>
        <taxon>Pseudomonadati</taxon>
        <taxon>Thermodesulfobacteriota</taxon>
        <taxon>Syntrophorhabdia</taxon>
        <taxon>Syntrophorhabdales</taxon>
        <taxon>Syntrophorhabdaceae</taxon>
        <taxon>Syntrophorhabdus</taxon>
    </lineage>
</organism>
<keyword evidence="3" id="KW-0731">Sigma factor</keyword>
<dbReference type="GO" id="GO:0006352">
    <property type="term" value="P:DNA-templated transcription initiation"/>
    <property type="evidence" value="ECO:0007669"/>
    <property type="project" value="InterPro"/>
</dbReference>
<dbReference type="InterPro" id="IPR050239">
    <property type="entry name" value="Sigma-70_RNA_pol_init_factors"/>
</dbReference>
<dbReference type="Gene3D" id="1.10.601.10">
    <property type="entry name" value="RNA Polymerase Primary Sigma Factor"/>
    <property type="match status" value="1"/>
</dbReference>
<dbReference type="FunFam" id="1.10.601.10:FF:000001">
    <property type="entry name" value="RNA polymerase sigma factor SigA"/>
    <property type="match status" value="1"/>
</dbReference>
<dbReference type="InterPro" id="IPR036388">
    <property type="entry name" value="WH-like_DNA-bd_sf"/>
</dbReference>
<keyword evidence="4" id="KW-0238">DNA-binding</keyword>
<feature type="domain" description="RNA polymerase sigma-70" evidence="6">
    <location>
        <begin position="79"/>
        <end position="92"/>
    </location>
</feature>
<comment type="caution">
    <text evidence="7">The sequence shown here is derived from an EMBL/GenBank/DDBJ whole genome shotgun (WGS) entry which is preliminary data.</text>
</comment>
<proteinExistence type="inferred from homology"/>
<dbReference type="SUPFAM" id="SSF88946">
    <property type="entry name" value="Sigma2 domain of RNA polymerase sigma factors"/>
    <property type="match status" value="1"/>
</dbReference>
<sequence>MTDHRENSYTAYEEEFKAEKLYMKDLRKLPILTMEEEREYARRIARGDSDARRKMIEANLRLVVKIARKYMHQGISHLDLIEEGNLGLIRAVEKFDASRNCRFSTYATWWIRQSIERAIANYSRTIRLPIHISSRIYRISKLINTYLEKNGREPSPEEIALDTGLQLDFVNNLFSLVVKTYSLETIIDEEGKLTLEEVLPSTSAEEPLSVFEQTKRVEEVASWVDTLGNDEKQVIILRYGLDGEETQTLEAIGKKFGVTRERVRQIEQKAINKLRRIVKRRNIGTDAI</sequence>
<dbReference type="Pfam" id="PF00140">
    <property type="entry name" value="Sigma70_r1_2"/>
    <property type="match status" value="1"/>
</dbReference>
<accession>A0A971M285</accession>
<dbReference type="AlphaFoldDB" id="A0A971M285"/>
<dbReference type="SUPFAM" id="SSF88659">
    <property type="entry name" value="Sigma3 and sigma4 domains of RNA polymerase sigma factors"/>
    <property type="match status" value="2"/>
</dbReference>
<evidence type="ECO:0000256" key="3">
    <source>
        <dbReference type="ARBA" id="ARBA00023082"/>
    </source>
</evidence>
<dbReference type="PANTHER" id="PTHR30603:SF60">
    <property type="entry name" value="RNA POLYMERASE SIGMA FACTOR RPOD"/>
    <property type="match status" value="1"/>
</dbReference>
<dbReference type="InterPro" id="IPR007624">
    <property type="entry name" value="RNA_pol_sigma70_r3"/>
</dbReference>
<dbReference type="GO" id="GO:0016987">
    <property type="term" value="F:sigma factor activity"/>
    <property type="evidence" value="ECO:0007669"/>
    <property type="project" value="UniProtKB-KW"/>
</dbReference>
<evidence type="ECO:0000259" key="6">
    <source>
        <dbReference type="PROSITE" id="PS00715"/>
    </source>
</evidence>
<evidence type="ECO:0000256" key="1">
    <source>
        <dbReference type="ARBA" id="ARBA00007788"/>
    </source>
</evidence>
<gene>
    <name evidence="7" type="ORF">GXY80_00745</name>
</gene>
<dbReference type="InterPro" id="IPR007627">
    <property type="entry name" value="RNA_pol_sigma70_r2"/>
</dbReference>
<dbReference type="InterPro" id="IPR009042">
    <property type="entry name" value="RNA_pol_sigma70_r1_2"/>
</dbReference>
<dbReference type="InterPro" id="IPR000943">
    <property type="entry name" value="RNA_pol_sigma70"/>
</dbReference>
<dbReference type="InterPro" id="IPR014284">
    <property type="entry name" value="RNA_pol_sigma-70_dom"/>
</dbReference>
<dbReference type="PIRSF" id="PIRSF000770">
    <property type="entry name" value="RNA_pol_sigma-SigE/K"/>
    <property type="match status" value="1"/>
</dbReference>
<evidence type="ECO:0000313" key="7">
    <source>
        <dbReference type="EMBL" id="NLW33997.1"/>
    </source>
</evidence>
<reference evidence="7" key="1">
    <citation type="journal article" date="2020" name="Biotechnol. Biofuels">
        <title>New insights from the biogas microbiome by comprehensive genome-resolved metagenomics of nearly 1600 species originating from multiple anaerobic digesters.</title>
        <authorList>
            <person name="Campanaro S."/>
            <person name="Treu L."/>
            <person name="Rodriguez-R L.M."/>
            <person name="Kovalovszki A."/>
            <person name="Ziels R.M."/>
            <person name="Maus I."/>
            <person name="Zhu X."/>
            <person name="Kougias P.G."/>
            <person name="Basile A."/>
            <person name="Luo G."/>
            <person name="Schluter A."/>
            <person name="Konstantinidis K.T."/>
            <person name="Angelidaki I."/>
        </authorList>
    </citation>
    <scope>NUCLEOTIDE SEQUENCE</scope>
    <source>
        <strain evidence="7">AS06rmzACSIP_7</strain>
    </source>
</reference>
<reference evidence="7" key="2">
    <citation type="submission" date="2020-01" db="EMBL/GenBank/DDBJ databases">
        <authorList>
            <person name="Campanaro S."/>
        </authorList>
    </citation>
    <scope>NUCLEOTIDE SEQUENCE</scope>
    <source>
        <strain evidence="7">AS06rmzACSIP_7</strain>
    </source>
</reference>
<dbReference type="PRINTS" id="PR00046">
    <property type="entry name" value="SIGMA70FCT"/>
</dbReference>
<protein>
    <submittedName>
        <fullName evidence="7">Sigma-70 family RNA polymerase sigma factor</fullName>
    </submittedName>
</protein>